<sequence>MSLLGRLARAVAALAVTVGISAGVPWALLTYIGSPIPKRVPTTATVSNWLSTRVDIHVFLAIVVYLLWLVWVVFVVQIAVQIPGVIADLLRVVRHREPLRRDMAGGPGGTLVRGLIAAFTIALITPRSVAPQAVAKAAVDFHVGTVRPVSVAPAVPGAREEAKPSEAVVTETTEAQNAYTVVHGDTLWDIAEHHLGKANRWLEIFDLNRGRQQSDGRALTDPKVIVPGWVLELPDTEATPAAVASNTAYAQALSSSAHTSIAAPHSITVPAPPPLTLQPQAAQHAPATDRAVVVRTQHHVAPRDRTGIELPGGGYVGIELASGVAAALAFVRLRNRSLDRFRDIAQACGVDAPPLEPREAVAVLERDHYLTLCAPGRGYFQDEQDFVTDPYVDDELLPADGIEMTAAGEPALTEVPDDSHDRSPHAPSLSSLMKSLDAATDVCIGTRGNTAISLDTAAPGGLGLAGDKALEVARALLVSALAAGGAGETRQTAEVRLTGDLLQRLLGPSTVLPETPRLVVAKNPEDLLATLSIEMNARQQIVAEYGYNDADEVRRYAHEQPFVPLVVLADEATSGMAGLEALAAASRTVDIRVVGLGSWNAATTLYANDAAANVTGAGSAELAGLRAFTLSADEACELLRAILPPEPTTSEPFTDAEAAASLAPRTLTKEEEIWGPTTPPRPERAACRVQAPPGTLVLNLMGPFSAAIDGRDVSKTIRVGSRTFLLYLSLHPRGVARANMAETLWPNVEQKLRTTSFDSALSIARKQLREAAGATADFITGERGSGIVRLNPAAVTTDFAYFDSLIAKAATAHQDEDKTGLMEAACALYRGPIDESIKADWLLEHREGRLRAYRDAAGDLARIYSHDDPDRCLATLNALLEQDLLNEDLYRRIMRAQASLGRRDAVRRTLNLLDVRYEAAGFEVDPSTYTLADQLTRRPPSR</sequence>
<accession>A0ABS5KGP3</accession>
<proteinExistence type="predicted"/>
<dbReference type="InterPro" id="IPR011990">
    <property type="entry name" value="TPR-like_helical_dom_sf"/>
</dbReference>
<evidence type="ECO:0000313" key="4">
    <source>
        <dbReference type="Proteomes" id="UP000730482"/>
    </source>
</evidence>
<dbReference type="SUPFAM" id="SSF48452">
    <property type="entry name" value="TPR-like"/>
    <property type="match status" value="1"/>
</dbReference>
<dbReference type="Gene3D" id="1.10.10.10">
    <property type="entry name" value="Winged helix-like DNA-binding domain superfamily/Winged helix DNA-binding domain"/>
    <property type="match status" value="1"/>
</dbReference>
<keyword evidence="1" id="KW-1133">Transmembrane helix</keyword>
<dbReference type="Pfam" id="PF03704">
    <property type="entry name" value="BTAD"/>
    <property type="match status" value="1"/>
</dbReference>
<dbReference type="Proteomes" id="UP000730482">
    <property type="component" value="Unassembled WGS sequence"/>
</dbReference>
<evidence type="ECO:0000256" key="1">
    <source>
        <dbReference type="SAM" id="Phobius"/>
    </source>
</evidence>
<gene>
    <name evidence="3" type="ORF">KGQ19_00625</name>
</gene>
<dbReference type="SMART" id="SM01043">
    <property type="entry name" value="BTAD"/>
    <property type="match status" value="1"/>
</dbReference>
<dbReference type="Gene3D" id="3.10.350.10">
    <property type="entry name" value="LysM domain"/>
    <property type="match status" value="1"/>
</dbReference>
<dbReference type="InterPro" id="IPR036388">
    <property type="entry name" value="WH-like_DNA-bd_sf"/>
</dbReference>
<feature type="transmembrane region" description="Helical" evidence="1">
    <location>
        <begin position="12"/>
        <end position="36"/>
    </location>
</feature>
<protein>
    <submittedName>
        <fullName evidence="3">LysM peptidoglycan-binding domain-containing protein</fullName>
    </submittedName>
</protein>
<dbReference type="CDD" id="cd00118">
    <property type="entry name" value="LysM"/>
    <property type="match status" value="1"/>
</dbReference>
<name>A0ABS5KGP3_9ACTN</name>
<dbReference type="InterPro" id="IPR027417">
    <property type="entry name" value="P-loop_NTPase"/>
</dbReference>
<evidence type="ECO:0000259" key="2">
    <source>
        <dbReference type="PROSITE" id="PS51782"/>
    </source>
</evidence>
<feature type="transmembrane region" description="Helical" evidence="1">
    <location>
        <begin position="56"/>
        <end position="82"/>
    </location>
</feature>
<keyword evidence="1" id="KW-0472">Membrane</keyword>
<organism evidence="3 4">
    <name type="scientific">Catenulispora pinistramenti</name>
    <dbReference type="NCBI Taxonomy" id="2705254"/>
    <lineage>
        <taxon>Bacteria</taxon>
        <taxon>Bacillati</taxon>
        <taxon>Actinomycetota</taxon>
        <taxon>Actinomycetes</taxon>
        <taxon>Catenulisporales</taxon>
        <taxon>Catenulisporaceae</taxon>
        <taxon>Catenulispora</taxon>
    </lineage>
</organism>
<dbReference type="InterPro" id="IPR005158">
    <property type="entry name" value="BTAD"/>
</dbReference>
<dbReference type="PROSITE" id="PS51782">
    <property type="entry name" value="LYSM"/>
    <property type="match status" value="1"/>
</dbReference>
<reference evidence="3 4" key="1">
    <citation type="submission" date="2020-02" db="EMBL/GenBank/DDBJ databases">
        <title>Acidophilic actinobacteria isolated from forest soil.</title>
        <authorList>
            <person name="Golinska P."/>
        </authorList>
    </citation>
    <scope>NUCLEOTIDE SEQUENCE [LARGE SCALE GENOMIC DNA]</scope>
    <source>
        <strain evidence="3 4">NL8</strain>
    </source>
</reference>
<feature type="domain" description="LysM" evidence="2">
    <location>
        <begin position="177"/>
        <end position="233"/>
    </location>
</feature>
<dbReference type="Gene3D" id="3.40.50.300">
    <property type="entry name" value="P-loop containing nucleotide triphosphate hydrolases"/>
    <property type="match status" value="1"/>
</dbReference>
<dbReference type="PANTHER" id="PTHR35807">
    <property type="entry name" value="TRANSCRIPTIONAL REGULATOR REDD-RELATED"/>
    <property type="match status" value="1"/>
</dbReference>
<dbReference type="Gene3D" id="1.25.40.10">
    <property type="entry name" value="Tetratricopeptide repeat domain"/>
    <property type="match status" value="1"/>
</dbReference>
<dbReference type="RefSeq" id="WP_212007029.1">
    <property type="nucleotide sequence ID" value="NZ_JAAFYZ010000002.1"/>
</dbReference>
<dbReference type="InterPro" id="IPR036779">
    <property type="entry name" value="LysM_dom_sf"/>
</dbReference>
<dbReference type="InterPro" id="IPR018392">
    <property type="entry name" value="LysM"/>
</dbReference>
<keyword evidence="4" id="KW-1185">Reference proteome</keyword>
<comment type="caution">
    <text evidence="3">The sequence shown here is derived from an EMBL/GenBank/DDBJ whole genome shotgun (WGS) entry which is preliminary data.</text>
</comment>
<keyword evidence="1" id="KW-0812">Transmembrane</keyword>
<evidence type="ECO:0000313" key="3">
    <source>
        <dbReference type="EMBL" id="MBS2545363.1"/>
    </source>
</evidence>
<dbReference type="InterPro" id="IPR051677">
    <property type="entry name" value="AfsR-DnrI-RedD_regulator"/>
</dbReference>
<dbReference type="EMBL" id="JAAFYZ010000002">
    <property type="protein sequence ID" value="MBS2545363.1"/>
    <property type="molecule type" value="Genomic_DNA"/>
</dbReference>